<organism evidence="2 3">
    <name type="scientific">Puccinia coronata f. sp. avenae</name>
    <dbReference type="NCBI Taxonomy" id="200324"/>
    <lineage>
        <taxon>Eukaryota</taxon>
        <taxon>Fungi</taxon>
        <taxon>Dikarya</taxon>
        <taxon>Basidiomycota</taxon>
        <taxon>Pucciniomycotina</taxon>
        <taxon>Pucciniomycetes</taxon>
        <taxon>Pucciniales</taxon>
        <taxon>Pucciniaceae</taxon>
        <taxon>Puccinia</taxon>
    </lineage>
</organism>
<gene>
    <name evidence="2" type="ORF">PCASD_02281</name>
</gene>
<comment type="caution">
    <text evidence="2">The sequence shown here is derived from an EMBL/GenBank/DDBJ whole genome shotgun (WGS) entry which is preliminary data.</text>
</comment>
<evidence type="ECO:0000256" key="1">
    <source>
        <dbReference type="SAM" id="MobiDB-lite"/>
    </source>
</evidence>
<protein>
    <submittedName>
        <fullName evidence="2">Uncharacterized protein</fullName>
    </submittedName>
</protein>
<proteinExistence type="predicted"/>
<feature type="region of interest" description="Disordered" evidence="1">
    <location>
        <begin position="61"/>
        <end position="95"/>
    </location>
</feature>
<dbReference type="AlphaFoldDB" id="A0A2N5VHZ8"/>
<reference evidence="2 3" key="1">
    <citation type="submission" date="2017-11" db="EMBL/GenBank/DDBJ databases">
        <title>De novo assembly and phasing of dikaryotic genomes from two isolates of Puccinia coronata f. sp. avenae, the causal agent of oat crown rust.</title>
        <authorList>
            <person name="Miller M.E."/>
            <person name="Zhang Y."/>
            <person name="Omidvar V."/>
            <person name="Sperschneider J."/>
            <person name="Schwessinger B."/>
            <person name="Raley C."/>
            <person name="Palmer J.M."/>
            <person name="Garnica D."/>
            <person name="Upadhyaya N."/>
            <person name="Rathjen J."/>
            <person name="Taylor J.M."/>
            <person name="Park R.F."/>
            <person name="Dodds P.N."/>
            <person name="Hirsch C.D."/>
            <person name="Kianian S.F."/>
            <person name="Figueroa M."/>
        </authorList>
    </citation>
    <scope>NUCLEOTIDE SEQUENCE [LARGE SCALE GENOMIC DNA]</scope>
    <source>
        <strain evidence="2">12SD80</strain>
    </source>
</reference>
<name>A0A2N5VHZ8_9BASI</name>
<dbReference type="EMBL" id="PGCI01000015">
    <property type="protein sequence ID" value="PLW49612.1"/>
    <property type="molecule type" value="Genomic_DNA"/>
</dbReference>
<sequence>MLNRLSCLLQSAPLVLLTIFSQIITLRAAIINSAETLPRTAQTSAALTRTGQSAAKDLLHPSPRLSETHSPPSFSELSGLPKPHEDLPPLTSLAEPDTYITPRKRVRLNKQAGWDSYITSPRSEKTSEINELLDRYAGSNDPEEKFSRLQEAMKKMTELSSRQSGADGEKWLKAIEAICQDQHELETELRMNTLVSFGYRDIMFQLSRTPSAASSDQKTLFKLISELQNDREEFYRGKVWSTEYAGPRGRIKTLERKAAIRSVDWSQETLLPFEGLGNSEKVESFRRMIAESPSLQKYFEKARKRPTWSIVVGRYLPSYENKLVERNEANFIRRLGRTATRTNGETDAQTKTASIILLWQLKNKGAQALDGLFADFSFTSSKAQHLASKQVVLLLHPKTVNSLWDNDKVLLQTLEIRQNVKNSFKRLDSGSRRAL</sequence>
<dbReference type="Proteomes" id="UP000235392">
    <property type="component" value="Unassembled WGS sequence"/>
</dbReference>
<accession>A0A2N5VHZ8</accession>
<evidence type="ECO:0000313" key="3">
    <source>
        <dbReference type="Proteomes" id="UP000235392"/>
    </source>
</evidence>
<evidence type="ECO:0000313" key="2">
    <source>
        <dbReference type="EMBL" id="PLW49612.1"/>
    </source>
</evidence>